<keyword evidence="6" id="KW-0808">Transferase</keyword>
<dbReference type="SUPFAM" id="SSF52151">
    <property type="entry name" value="FabD/lysophospholipase-like"/>
    <property type="match status" value="1"/>
</dbReference>
<evidence type="ECO:0000256" key="1">
    <source>
        <dbReference type="ARBA" id="ARBA00022801"/>
    </source>
</evidence>
<dbReference type="GO" id="GO:0016020">
    <property type="term" value="C:membrane"/>
    <property type="evidence" value="ECO:0007669"/>
    <property type="project" value="TreeGrafter"/>
</dbReference>
<dbReference type="Proteomes" id="UP000807353">
    <property type="component" value="Unassembled WGS sequence"/>
</dbReference>
<feature type="short sequence motif" description="GXGXXG" evidence="4">
    <location>
        <begin position="44"/>
        <end position="49"/>
    </location>
</feature>
<keyword evidence="2 4" id="KW-0442">Lipid degradation</keyword>
<feature type="active site" description="Proton acceptor" evidence="4">
    <location>
        <position position="241"/>
    </location>
</feature>
<dbReference type="PANTHER" id="PTHR24185">
    <property type="entry name" value="CALCIUM-INDEPENDENT PHOSPHOLIPASE A2-GAMMA"/>
    <property type="match status" value="1"/>
</dbReference>
<name>A0A9P5YDE3_9AGAR</name>
<dbReference type="InterPro" id="IPR016035">
    <property type="entry name" value="Acyl_Trfase/lysoPLipase"/>
</dbReference>
<dbReference type="GO" id="GO:0016042">
    <property type="term" value="P:lipid catabolic process"/>
    <property type="evidence" value="ECO:0007669"/>
    <property type="project" value="UniProtKB-UniRule"/>
</dbReference>
<dbReference type="PANTHER" id="PTHR24185:SF1">
    <property type="entry name" value="CALCIUM-INDEPENDENT PHOSPHOLIPASE A2-GAMMA"/>
    <property type="match status" value="1"/>
</dbReference>
<accession>A0A9P5YDE3</accession>
<gene>
    <name evidence="6" type="ORF">BDZ94DRAFT_917179</name>
</gene>
<dbReference type="GO" id="GO:0016740">
    <property type="term" value="F:transferase activity"/>
    <property type="evidence" value="ECO:0007669"/>
    <property type="project" value="UniProtKB-KW"/>
</dbReference>
<sequence length="412" mass="44925">MILSCNINFPYQPTYIAGTRSPSCTKTMAKKVSKVRKYILSVDGGGFRGLSCLIILSHIMRMLVEDPDEEIIPSPCQAFDLICGTSTGGLIALLLGRLGLNCSTAISVYKELGPSVFGRDEGTIWGNIVKGERFPSAAFEALLAEVVTKYTGSGETLLKAPKSSPDALEHGSTDTFVTVVSTDAGSAGVEAYRLRSYPTPRKGTDSAPIGHNWTICQAARATSAAPTYFSPLEVGSQLFQDAGASGFNNPVMEAVQEAEMRWPPSKHEYVIISLGTGLASLISDDIENTPLRDGTPDSKIRKVVDELRRKVHNVVTVKDRLEHVAKQLVRVATDSELAHSRASGYFARRRPDDYFRFNPPQGLGDLNLADYMSEGLIVEITNVWLRTPDGKESSFSAYEKIQESYEEKKSGI</sequence>
<comment type="caution">
    <text evidence="4">Lacks conserved residue(s) required for the propagation of feature annotation.</text>
</comment>
<feature type="domain" description="PNPLA" evidence="5">
    <location>
        <begin position="40"/>
        <end position="255"/>
    </location>
</feature>
<evidence type="ECO:0000256" key="2">
    <source>
        <dbReference type="ARBA" id="ARBA00022963"/>
    </source>
</evidence>
<feature type="short sequence motif" description="GXSXG" evidence="4">
    <location>
        <begin position="84"/>
        <end position="88"/>
    </location>
</feature>
<reference evidence="6" key="1">
    <citation type="submission" date="2020-11" db="EMBL/GenBank/DDBJ databases">
        <authorList>
            <consortium name="DOE Joint Genome Institute"/>
            <person name="Ahrendt S."/>
            <person name="Riley R."/>
            <person name="Andreopoulos W."/>
            <person name="Labutti K."/>
            <person name="Pangilinan J."/>
            <person name="Ruiz-Duenas F.J."/>
            <person name="Barrasa J.M."/>
            <person name="Sanchez-Garcia M."/>
            <person name="Camarero S."/>
            <person name="Miyauchi S."/>
            <person name="Serrano A."/>
            <person name="Linde D."/>
            <person name="Babiker R."/>
            <person name="Drula E."/>
            <person name="Ayuso-Fernandez I."/>
            <person name="Pacheco R."/>
            <person name="Padilla G."/>
            <person name="Ferreira P."/>
            <person name="Barriuso J."/>
            <person name="Kellner H."/>
            <person name="Castanera R."/>
            <person name="Alfaro M."/>
            <person name="Ramirez L."/>
            <person name="Pisabarro A.G."/>
            <person name="Kuo A."/>
            <person name="Tritt A."/>
            <person name="Lipzen A."/>
            <person name="He G."/>
            <person name="Yan M."/>
            <person name="Ng V."/>
            <person name="Cullen D."/>
            <person name="Martin F."/>
            <person name="Rosso M.-N."/>
            <person name="Henrissat B."/>
            <person name="Hibbett D."/>
            <person name="Martinez A.T."/>
            <person name="Grigoriev I.V."/>
        </authorList>
    </citation>
    <scope>NUCLEOTIDE SEQUENCE</scope>
    <source>
        <strain evidence="6">CBS 247.69</strain>
    </source>
</reference>
<dbReference type="GO" id="GO:0046486">
    <property type="term" value="P:glycerolipid metabolic process"/>
    <property type="evidence" value="ECO:0007669"/>
    <property type="project" value="UniProtKB-ARBA"/>
</dbReference>
<keyword evidence="1 4" id="KW-0378">Hydrolase</keyword>
<keyword evidence="3 4" id="KW-0443">Lipid metabolism</keyword>
<evidence type="ECO:0000313" key="6">
    <source>
        <dbReference type="EMBL" id="KAF9467928.1"/>
    </source>
</evidence>
<organism evidence="6 7">
    <name type="scientific">Collybia nuda</name>
    <dbReference type="NCBI Taxonomy" id="64659"/>
    <lineage>
        <taxon>Eukaryota</taxon>
        <taxon>Fungi</taxon>
        <taxon>Dikarya</taxon>
        <taxon>Basidiomycota</taxon>
        <taxon>Agaricomycotina</taxon>
        <taxon>Agaricomycetes</taxon>
        <taxon>Agaricomycetidae</taxon>
        <taxon>Agaricales</taxon>
        <taxon>Tricholomatineae</taxon>
        <taxon>Clitocybaceae</taxon>
        <taxon>Collybia</taxon>
    </lineage>
</organism>
<dbReference type="EMBL" id="MU150235">
    <property type="protein sequence ID" value="KAF9467928.1"/>
    <property type="molecule type" value="Genomic_DNA"/>
</dbReference>
<dbReference type="PROSITE" id="PS51635">
    <property type="entry name" value="PNPLA"/>
    <property type="match status" value="1"/>
</dbReference>
<dbReference type="InterPro" id="IPR002641">
    <property type="entry name" value="PNPLA_dom"/>
</dbReference>
<proteinExistence type="predicted"/>
<dbReference type="GO" id="GO:0019369">
    <property type="term" value="P:arachidonate metabolic process"/>
    <property type="evidence" value="ECO:0007669"/>
    <property type="project" value="TreeGrafter"/>
</dbReference>
<keyword evidence="7" id="KW-1185">Reference proteome</keyword>
<evidence type="ECO:0000256" key="3">
    <source>
        <dbReference type="ARBA" id="ARBA00023098"/>
    </source>
</evidence>
<comment type="caution">
    <text evidence="6">The sequence shown here is derived from an EMBL/GenBank/DDBJ whole genome shotgun (WGS) entry which is preliminary data.</text>
</comment>
<protein>
    <submittedName>
        <fullName evidence="6">Acyl transferase/acyl hydrolase/lysophospholipase</fullName>
    </submittedName>
</protein>
<dbReference type="Pfam" id="PF01734">
    <property type="entry name" value="Patatin"/>
    <property type="match status" value="1"/>
</dbReference>
<evidence type="ECO:0000313" key="7">
    <source>
        <dbReference type="Proteomes" id="UP000807353"/>
    </source>
</evidence>
<dbReference type="GO" id="GO:0047499">
    <property type="term" value="F:calcium-independent phospholipase A2 activity"/>
    <property type="evidence" value="ECO:0007669"/>
    <property type="project" value="TreeGrafter"/>
</dbReference>
<feature type="active site" description="Nucleophile" evidence="4">
    <location>
        <position position="86"/>
    </location>
</feature>
<dbReference type="AlphaFoldDB" id="A0A9P5YDE3"/>
<evidence type="ECO:0000256" key="4">
    <source>
        <dbReference type="PROSITE-ProRule" id="PRU01161"/>
    </source>
</evidence>
<dbReference type="OrthoDB" id="630895at2759"/>
<dbReference type="Gene3D" id="3.40.1090.10">
    <property type="entry name" value="Cytosolic phospholipase A2 catalytic domain"/>
    <property type="match status" value="1"/>
</dbReference>
<evidence type="ECO:0000259" key="5">
    <source>
        <dbReference type="PROSITE" id="PS51635"/>
    </source>
</evidence>